<dbReference type="PANTHER" id="PTHR32133:SF386">
    <property type="entry name" value="F-BOX DOMAIN-CONTAINING PROTEIN"/>
    <property type="match status" value="1"/>
</dbReference>
<dbReference type="InterPro" id="IPR001810">
    <property type="entry name" value="F-box_dom"/>
</dbReference>
<evidence type="ECO:0000313" key="3">
    <source>
        <dbReference type="Proteomes" id="UP000275267"/>
    </source>
</evidence>
<name>A0A3L6PIT1_PANMI</name>
<reference evidence="3" key="1">
    <citation type="journal article" date="2019" name="Nat. Commun.">
        <title>The genome of broomcorn millet.</title>
        <authorList>
            <person name="Zou C."/>
            <person name="Miki D."/>
            <person name="Li D."/>
            <person name="Tang Q."/>
            <person name="Xiao L."/>
            <person name="Rajput S."/>
            <person name="Deng P."/>
            <person name="Jia W."/>
            <person name="Huang R."/>
            <person name="Zhang M."/>
            <person name="Sun Y."/>
            <person name="Hu J."/>
            <person name="Fu X."/>
            <person name="Schnable P.S."/>
            <person name="Li F."/>
            <person name="Zhang H."/>
            <person name="Feng B."/>
            <person name="Zhu X."/>
            <person name="Liu R."/>
            <person name="Schnable J.C."/>
            <person name="Zhu J.-K."/>
            <person name="Zhang H."/>
        </authorList>
    </citation>
    <scope>NUCLEOTIDE SEQUENCE [LARGE SCALE GENOMIC DNA]</scope>
</reference>
<dbReference type="EMBL" id="PQIB02000017">
    <property type="protein sequence ID" value="RLM58794.1"/>
    <property type="molecule type" value="Genomic_DNA"/>
</dbReference>
<feature type="domain" description="F-box" evidence="1">
    <location>
        <begin position="6"/>
        <end position="47"/>
    </location>
</feature>
<sequence>MVAPLLFYELLEEVLLRISPDDLVSLLHATLVCKRWGRLVSSRSFRRRFRDIHRMAPMLGAIVKKDNFVPTSSFWCHVPAKLRRGWMVLDARHGRVLFHNVRYGSESYDPTPFVWDPITGEQLECRNPTCGS</sequence>
<accession>A0A3L6PIT1</accession>
<comment type="caution">
    <text evidence="2">The sequence shown here is derived from an EMBL/GenBank/DDBJ whole genome shotgun (WGS) entry which is preliminary data.</text>
</comment>
<evidence type="ECO:0000313" key="2">
    <source>
        <dbReference type="EMBL" id="RLM58794.1"/>
    </source>
</evidence>
<organism evidence="2 3">
    <name type="scientific">Panicum miliaceum</name>
    <name type="common">Proso millet</name>
    <name type="synonym">Broomcorn millet</name>
    <dbReference type="NCBI Taxonomy" id="4540"/>
    <lineage>
        <taxon>Eukaryota</taxon>
        <taxon>Viridiplantae</taxon>
        <taxon>Streptophyta</taxon>
        <taxon>Embryophyta</taxon>
        <taxon>Tracheophyta</taxon>
        <taxon>Spermatophyta</taxon>
        <taxon>Magnoliopsida</taxon>
        <taxon>Liliopsida</taxon>
        <taxon>Poales</taxon>
        <taxon>Poaceae</taxon>
        <taxon>PACMAD clade</taxon>
        <taxon>Panicoideae</taxon>
        <taxon>Panicodae</taxon>
        <taxon>Paniceae</taxon>
        <taxon>Panicinae</taxon>
        <taxon>Panicum</taxon>
        <taxon>Panicum sect. Panicum</taxon>
    </lineage>
</organism>
<dbReference type="Pfam" id="PF00646">
    <property type="entry name" value="F-box"/>
    <property type="match status" value="1"/>
</dbReference>
<dbReference type="AlphaFoldDB" id="A0A3L6PIT1"/>
<gene>
    <name evidence="2" type="ORF">C2845_PM18G05870</name>
</gene>
<dbReference type="InterPro" id="IPR036047">
    <property type="entry name" value="F-box-like_dom_sf"/>
</dbReference>
<dbReference type="Gene3D" id="1.20.1280.50">
    <property type="match status" value="1"/>
</dbReference>
<protein>
    <recommendedName>
        <fullName evidence="1">F-box domain-containing protein</fullName>
    </recommendedName>
</protein>
<proteinExistence type="predicted"/>
<evidence type="ECO:0000259" key="1">
    <source>
        <dbReference type="Pfam" id="PF00646"/>
    </source>
</evidence>
<dbReference type="OrthoDB" id="691838at2759"/>
<keyword evidence="3" id="KW-1185">Reference proteome</keyword>
<dbReference type="SUPFAM" id="SSF81383">
    <property type="entry name" value="F-box domain"/>
    <property type="match status" value="1"/>
</dbReference>
<dbReference type="Proteomes" id="UP000275267">
    <property type="component" value="Unassembled WGS sequence"/>
</dbReference>
<dbReference type="PANTHER" id="PTHR32133">
    <property type="entry name" value="OS07G0120400 PROTEIN"/>
    <property type="match status" value="1"/>
</dbReference>